<evidence type="ECO:0000313" key="1">
    <source>
        <dbReference type="EMBL" id="RVX21517.1"/>
    </source>
</evidence>
<accession>A0A438KK13</accession>
<dbReference type="EMBL" id="QGNW01000005">
    <property type="protein sequence ID" value="RVX21517.1"/>
    <property type="molecule type" value="Genomic_DNA"/>
</dbReference>
<comment type="caution">
    <text evidence="1">The sequence shown here is derived from an EMBL/GenBank/DDBJ whole genome shotgun (WGS) entry which is preliminary data.</text>
</comment>
<proteinExistence type="predicted"/>
<sequence>MKESEPLIVNVRAEITNTTLVAKASSLWVMEIKGGKSLAEIGVRGEVERPTINGPCRKGGILVVVGMIVVWRSSRNLWDFGRRH</sequence>
<dbReference type="AlphaFoldDB" id="A0A438KK13"/>
<protein>
    <submittedName>
        <fullName evidence="1">Uncharacterized protein</fullName>
    </submittedName>
</protein>
<reference evidence="1 2" key="1">
    <citation type="journal article" date="2018" name="PLoS Genet.">
        <title>Population sequencing reveals clonal diversity and ancestral inbreeding in the grapevine cultivar Chardonnay.</title>
        <authorList>
            <person name="Roach M.J."/>
            <person name="Johnson D.L."/>
            <person name="Bohlmann J."/>
            <person name="van Vuuren H.J."/>
            <person name="Jones S.J."/>
            <person name="Pretorius I.S."/>
            <person name="Schmidt S.A."/>
            <person name="Borneman A.R."/>
        </authorList>
    </citation>
    <scope>NUCLEOTIDE SEQUENCE [LARGE SCALE GENOMIC DNA]</scope>
    <source>
        <strain evidence="2">cv. Chardonnay</strain>
        <tissue evidence="1">Leaf</tissue>
    </source>
</reference>
<dbReference type="Proteomes" id="UP000288805">
    <property type="component" value="Unassembled WGS sequence"/>
</dbReference>
<organism evidence="1 2">
    <name type="scientific">Vitis vinifera</name>
    <name type="common">Grape</name>
    <dbReference type="NCBI Taxonomy" id="29760"/>
    <lineage>
        <taxon>Eukaryota</taxon>
        <taxon>Viridiplantae</taxon>
        <taxon>Streptophyta</taxon>
        <taxon>Embryophyta</taxon>
        <taxon>Tracheophyta</taxon>
        <taxon>Spermatophyta</taxon>
        <taxon>Magnoliopsida</taxon>
        <taxon>eudicotyledons</taxon>
        <taxon>Gunneridae</taxon>
        <taxon>Pentapetalae</taxon>
        <taxon>rosids</taxon>
        <taxon>Vitales</taxon>
        <taxon>Vitaceae</taxon>
        <taxon>Viteae</taxon>
        <taxon>Vitis</taxon>
    </lineage>
</organism>
<evidence type="ECO:0000313" key="2">
    <source>
        <dbReference type="Proteomes" id="UP000288805"/>
    </source>
</evidence>
<name>A0A438KK13_VITVI</name>
<gene>
    <name evidence="1" type="ORF">CK203_002348</name>
</gene>